<proteinExistence type="predicted"/>
<evidence type="ECO:0000256" key="6">
    <source>
        <dbReference type="PROSITE-ProRule" id="PRU00146"/>
    </source>
</evidence>
<dbReference type="InterPro" id="IPR011011">
    <property type="entry name" value="Znf_FYVE_PHD"/>
</dbReference>
<dbReference type="GO" id="GO:0005634">
    <property type="term" value="C:nucleus"/>
    <property type="evidence" value="ECO:0007669"/>
    <property type="project" value="UniProtKB-SubCell"/>
</dbReference>
<evidence type="ECO:0000256" key="3">
    <source>
        <dbReference type="ARBA" id="ARBA00022771"/>
    </source>
</evidence>
<feature type="region of interest" description="Disordered" evidence="7">
    <location>
        <begin position="1"/>
        <end position="21"/>
    </location>
</feature>
<dbReference type="SMART" id="SM00249">
    <property type="entry name" value="PHD"/>
    <property type="match status" value="2"/>
</dbReference>
<comment type="caution">
    <text evidence="9">The sequence shown here is derived from an EMBL/GenBank/DDBJ whole genome shotgun (WGS) entry which is preliminary data.</text>
</comment>
<dbReference type="PANTHER" id="PTHR47025">
    <property type="entry name" value="AUTOIMMUNE REGULATOR"/>
    <property type="match status" value="1"/>
</dbReference>
<dbReference type="InterPro" id="IPR059153">
    <property type="entry name" value="NSD_PHD-1st"/>
</dbReference>
<dbReference type="GO" id="GO:0008270">
    <property type="term" value="F:zinc ion binding"/>
    <property type="evidence" value="ECO:0007669"/>
    <property type="project" value="UniProtKB-KW"/>
</dbReference>
<keyword evidence="2" id="KW-0479">Metal-binding</keyword>
<dbReference type="InterPro" id="IPR016181">
    <property type="entry name" value="Acyl_CoA_acyltransferase"/>
</dbReference>
<comment type="subcellular location">
    <subcellularLocation>
        <location evidence="1">Nucleus</location>
    </subcellularLocation>
</comment>
<keyword evidence="3 6" id="KW-0863">Zinc-finger</keyword>
<dbReference type="Gene3D" id="3.40.630.30">
    <property type="match status" value="1"/>
</dbReference>
<dbReference type="EMBL" id="JAGFBR010000014">
    <property type="protein sequence ID" value="KAH0455909.1"/>
    <property type="molecule type" value="Genomic_DNA"/>
</dbReference>
<protein>
    <recommendedName>
        <fullName evidence="8">PHD-type domain-containing protein</fullName>
    </recommendedName>
</protein>
<keyword evidence="5" id="KW-0539">Nucleus</keyword>
<evidence type="ECO:0000256" key="1">
    <source>
        <dbReference type="ARBA" id="ARBA00004123"/>
    </source>
</evidence>
<feature type="domain" description="PHD-type" evidence="8">
    <location>
        <begin position="338"/>
        <end position="383"/>
    </location>
</feature>
<reference evidence="9 10" key="1">
    <citation type="journal article" date="2021" name="Hortic Res">
        <title>Chromosome-scale assembly of the Dendrobium chrysotoxum genome enhances the understanding of orchid evolution.</title>
        <authorList>
            <person name="Zhang Y."/>
            <person name="Zhang G.Q."/>
            <person name="Zhang D."/>
            <person name="Liu X.D."/>
            <person name="Xu X.Y."/>
            <person name="Sun W.H."/>
            <person name="Yu X."/>
            <person name="Zhu X."/>
            <person name="Wang Z.W."/>
            <person name="Zhao X."/>
            <person name="Zhong W.Y."/>
            <person name="Chen H."/>
            <person name="Yin W.L."/>
            <person name="Huang T."/>
            <person name="Niu S.C."/>
            <person name="Liu Z.J."/>
        </authorList>
    </citation>
    <scope>NUCLEOTIDE SEQUENCE [LARGE SCALE GENOMIC DNA]</scope>
    <source>
        <strain evidence="9">Lindl</strain>
    </source>
</reference>
<organism evidence="9 10">
    <name type="scientific">Dendrobium chrysotoxum</name>
    <name type="common">Orchid</name>
    <dbReference type="NCBI Taxonomy" id="161865"/>
    <lineage>
        <taxon>Eukaryota</taxon>
        <taxon>Viridiplantae</taxon>
        <taxon>Streptophyta</taxon>
        <taxon>Embryophyta</taxon>
        <taxon>Tracheophyta</taxon>
        <taxon>Spermatophyta</taxon>
        <taxon>Magnoliopsida</taxon>
        <taxon>Liliopsida</taxon>
        <taxon>Asparagales</taxon>
        <taxon>Orchidaceae</taxon>
        <taxon>Epidendroideae</taxon>
        <taxon>Malaxideae</taxon>
        <taxon>Dendrobiinae</taxon>
        <taxon>Dendrobium</taxon>
    </lineage>
</organism>
<keyword evidence="4" id="KW-0862">Zinc</keyword>
<evidence type="ECO:0000256" key="7">
    <source>
        <dbReference type="SAM" id="MobiDB-lite"/>
    </source>
</evidence>
<feature type="region of interest" description="Disordered" evidence="7">
    <location>
        <begin position="51"/>
        <end position="90"/>
    </location>
</feature>
<evidence type="ECO:0000259" key="8">
    <source>
        <dbReference type="PROSITE" id="PS50016"/>
    </source>
</evidence>
<dbReference type="SUPFAM" id="SSF57903">
    <property type="entry name" value="FYVE/PHD zinc finger"/>
    <property type="match status" value="2"/>
</dbReference>
<dbReference type="GO" id="GO:0003682">
    <property type="term" value="F:chromatin binding"/>
    <property type="evidence" value="ECO:0007669"/>
    <property type="project" value="TreeGrafter"/>
</dbReference>
<name>A0AAV7G258_DENCH</name>
<dbReference type="GO" id="GO:0042393">
    <property type="term" value="F:histone binding"/>
    <property type="evidence" value="ECO:0007669"/>
    <property type="project" value="TreeGrafter"/>
</dbReference>
<dbReference type="PROSITE" id="PS50016">
    <property type="entry name" value="ZF_PHD_2"/>
    <property type="match status" value="1"/>
</dbReference>
<evidence type="ECO:0000256" key="5">
    <source>
        <dbReference type="ARBA" id="ARBA00023242"/>
    </source>
</evidence>
<dbReference type="SUPFAM" id="SSF55729">
    <property type="entry name" value="Acyl-CoA N-acyltransferases (Nat)"/>
    <property type="match status" value="1"/>
</dbReference>
<dbReference type="Pfam" id="PF23011">
    <property type="entry name" value="PHD-1st_NSD"/>
    <property type="match status" value="1"/>
</dbReference>
<dbReference type="AlphaFoldDB" id="A0AAV7G258"/>
<dbReference type="Proteomes" id="UP000775213">
    <property type="component" value="Unassembled WGS sequence"/>
</dbReference>
<evidence type="ECO:0000313" key="9">
    <source>
        <dbReference type="EMBL" id="KAH0455909.1"/>
    </source>
</evidence>
<dbReference type="InterPro" id="IPR056511">
    <property type="entry name" value="IDM1_C"/>
</dbReference>
<dbReference type="Pfam" id="PF23209">
    <property type="entry name" value="IDM1_C"/>
    <property type="match status" value="1"/>
</dbReference>
<dbReference type="InterPro" id="IPR019786">
    <property type="entry name" value="Zinc_finger_PHD-type_CS"/>
</dbReference>
<dbReference type="Pfam" id="PF16135">
    <property type="entry name" value="TDBD"/>
    <property type="match status" value="1"/>
</dbReference>
<dbReference type="PROSITE" id="PS01359">
    <property type="entry name" value="ZF_PHD_1"/>
    <property type="match status" value="1"/>
</dbReference>
<dbReference type="CDD" id="cd15539">
    <property type="entry name" value="PHD1_AIRE"/>
    <property type="match status" value="1"/>
</dbReference>
<evidence type="ECO:0000256" key="2">
    <source>
        <dbReference type="ARBA" id="ARBA00022723"/>
    </source>
</evidence>
<dbReference type="PANTHER" id="PTHR47025:SF2">
    <property type="entry name" value="AUTOIMMUNE REGULATOR"/>
    <property type="match status" value="1"/>
</dbReference>
<dbReference type="Gene3D" id="3.30.40.10">
    <property type="entry name" value="Zinc/RING finger domain, C3HC4 (zinc finger)"/>
    <property type="match status" value="2"/>
</dbReference>
<dbReference type="GO" id="GO:0000977">
    <property type="term" value="F:RNA polymerase II transcription regulatory region sequence-specific DNA binding"/>
    <property type="evidence" value="ECO:0007669"/>
    <property type="project" value="TreeGrafter"/>
</dbReference>
<sequence length="760" mass="83966">MDHVDTDGGAATEGVYYPENENISMPSAVRVGLKRELAFALKSQAELLETLGRSRPRKPPSSSFPAATQPASTPDMKKRGRKKSGEFFSPDVRILKTNPMAALEKSTETVPVLPHQASARPGFSAEIPIVLDDVDTGGRATDNVAMGRGAESSSTSVHVSDVTVPGWLEQQVSRITRAGSKYVMQGMEAAVFDGSDDGTANFDSGNANTSARLSSPESVLDSIESTSRDISRGKKVGKITRKDVRLHKLVFMEDILPEGTMLRYVVNGNPQLVGYAKDSGIYCTCCNEVVSPSQFEAHAGHAQRRKPYNYIYTSNGVSLHELSVTLSKRRKLLDNENDDLCSICKDAGELVLCDLCPRAFHQACAGLTSVPEGDWHCRYCQTMHQRENYVAYNDNARAAGRVPGVDAIDQILKRCILIVKLPDSRVGGCALCRSKDYTKSGFGPRTVLICDQCEKEYHVGCLKNHGWDELKEKPLGDWFCCADCITIHAALQDVLSRGAQDLPDMVLDVIKRNDGKERSIRDAIVNLKWRLFRGKTASANDKLFLSRAVSVLHESFDPIIGGKKGAELVTQMVFGRWWDQMDFEGMYCAILTVDSSVVSVSILRILGSDAAELPLVATKKEFQGQGYFGALFACIGNLLASLNVKHLVLPATDEAEPMWTQRYGFTKITMDQLHALAQGIKIVDFEGTTLLHRTVSDLAPVKPFLEEVLRWESSFWVKLLEQKIQLQLQHMTNVVKQQQQQQHRGSSAPWLVDVIVSKYL</sequence>
<evidence type="ECO:0000256" key="4">
    <source>
        <dbReference type="ARBA" id="ARBA00022833"/>
    </source>
</evidence>
<dbReference type="InterPro" id="IPR032308">
    <property type="entry name" value="TDBD"/>
</dbReference>
<dbReference type="InterPro" id="IPR013083">
    <property type="entry name" value="Znf_RING/FYVE/PHD"/>
</dbReference>
<keyword evidence="10" id="KW-1185">Reference proteome</keyword>
<dbReference type="GO" id="GO:0045944">
    <property type="term" value="P:positive regulation of transcription by RNA polymerase II"/>
    <property type="evidence" value="ECO:0007669"/>
    <property type="project" value="TreeGrafter"/>
</dbReference>
<dbReference type="InterPro" id="IPR001965">
    <property type="entry name" value="Znf_PHD"/>
</dbReference>
<dbReference type="InterPro" id="IPR019787">
    <property type="entry name" value="Znf_PHD-finger"/>
</dbReference>
<evidence type="ECO:0000313" key="10">
    <source>
        <dbReference type="Proteomes" id="UP000775213"/>
    </source>
</evidence>
<gene>
    <name evidence="9" type="ORF">IEQ34_015941</name>
</gene>
<accession>A0AAV7G258</accession>